<evidence type="ECO:0000313" key="2">
    <source>
        <dbReference type="EMBL" id="KAA0045234.1"/>
    </source>
</evidence>
<dbReference type="AlphaFoldDB" id="A0A5A7TQ32"/>
<evidence type="ECO:0000256" key="1">
    <source>
        <dbReference type="SAM" id="Phobius"/>
    </source>
</evidence>
<evidence type="ECO:0000313" key="3">
    <source>
        <dbReference type="Proteomes" id="UP000321393"/>
    </source>
</evidence>
<feature type="transmembrane region" description="Helical" evidence="1">
    <location>
        <begin position="83"/>
        <end position="114"/>
    </location>
</feature>
<name>A0A5A7TQ32_CUCMM</name>
<dbReference type="OrthoDB" id="2012657at2759"/>
<gene>
    <name evidence="2" type="ORF">E6C27_scaffold30G002480</name>
</gene>
<dbReference type="Proteomes" id="UP000321393">
    <property type="component" value="Unassembled WGS sequence"/>
</dbReference>
<dbReference type="EMBL" id="SSTE01014747">
    <property type="protein sequence ID" value="KAA0045234.1"/>
    <property type="molecule type" value="Genomic_DNA"/>
</dbReference>
<proteinExistence type="predicted"/>
<sequence>MKDLGTLSYFLGLEISSSSQAKYGITDSTTSLPPLDLNSPLTPFDGVPLDDLTLFSNADWTCDLTDRRSTTGYSFYLDATSELIWLCWLLIDIGALNNYPLLFIMITAVPFKLLTMMSFMNEESTLRMIIILFAIIFKAILFNSNPSPPSTNNRYLHQNPPFFSLHSASSQNQGGIYSTLLSLKRVLS</sequence>
<protein>
    <submittedName>
        <fullName evidence="2">Mitochondrial protein</fullName>
    </submittedName>
</protein>
<keyword evidence="1" id="KW-0472">Membrane</keyword>
<comment type="caution">
    <text evidence="2">The sequence shown here is derived from an EMBL/GenBank/DDBJ whole genome shotgun (WGS) entry which is preliminary data.</text>
</comment>
<keyword evidence="1" id="KW-1133">Transmembrane helix</keyword>
<feature type="transmembrane region" description="Helical" evidence="1">
    <location>
        <begin position="126"/>
        <end position="144"/>
    </location>
</feature>
<organism evidence="2 3">
    <name type="scientific">Cucumis melo var. makuwa</name>
    <name type="common">Oriental melon</name>
    <dbReference type="NCBI Taxonomy" id="1194695"/>
    <lineage>
        <taxon>Eukaryota</taxon>
        <taxon>Viridiplantae</taxon>
        <taxon>Streptophyta</taxon>
        <taxon>Embryophyta</taxon>
        <taxon>Tracheophyta</taxon>
        <taxon>Spermatophyta</taxon>
        <taxon>Magnoliopsida</taxon>
        <taxon>eudicotyledons</taxon>
        <taxon>Gunneridae</taxon>
        <taxon>Pentapetalae</taxon>
        <taxon>rosids</taxon>
        <taxon>fabids</taxon>
        <taxon>Cucurbitales</taxon>
        <taxon>Cucurbitaceae</taxon>
        <taxon>Benincaseae</taxon>
        <taxon>Cucumis</taxon>
    </lineage>
</organism>
<accession>A0A5A7TQ32</accession>
<keyword evidence="1" id="KW-0812">Transmembrane</keyword>
<reference evidence="2 3" key="1">
    <citation type="submission" date="2019-08" db="EMBL/GenBank/DDBJ databases">
        <title>Draft genome sequences of two oriental melons (Cucumis melo L. var makuwa).</title>
        <authorList>
            <person name="Kwon S.-Y."/>
        </authorList>
    </citation>
    <scope>NUCLEOTIDE SEQUENCE [LARGE SCALE GENOMIC DNA]</scope>
    <source>
        <strain evidence="3">cv. SW 3</strain>
        <tissue evidence="2">Leaf</tissue>
    </source>
</reference>